<dbReference type="AlphaFoldDB" id="A0A8U0I007"/>
<dbReference type="Gene3D" id="1.20.1250.20">
    <property type="entry name" value="MFS general substrate transporter like domains"/>
    <property type="match status" value="1"/>
</dbReference>
<gene>
    <name evidence="8" type="ORF">M0R89_21295</name>
</gene>
<sequence length="416" mass="42820">MKSNDRAIVGFTMLAHAMFHTYELAIPIFVTVWLDAFTATEATLGLVVGAGYALIGLGALPSGILADAYGSKRLVLGSAAGMGGGFLLVSVAPNVWVLGAALVLWGAGASLYHPAGLSLLSRGTEDDNRGTAFAYHGAAGNVGTVVGPLAAAVLLAVLDWRIVAGLFVIPAAVAGAIAFRLSFDERAAADEAEAEVAADGDPGRTAETDGGLGSLRELVRDSRLLFTRGFVVLFAIIMLYGLYYRGVLTFLPEILGGLSMFEPVTVFERTFSPSRYVYAGLLSVGVAGQYAGGKVTDMIETEYALVATFAALVVAALLFVPASNAGVVPLLGVCVLLGFFVYVAAPVYQATIADYVTADSHGLSYGFTYLAMFGVGALGAALAGTVLTYAGSGALFVALAALVALAGLLSLYLLVR</sequence>
<protein>
    <submittedName>
        <fullName evidence="8">MFS transporter</fullName>
    </submittedName>
</protein>
<evidence type="ECO:0000256" key="5">
    <source>
        <dbReference type="ARBA" id="ARBA00023136"/>
    </source>
</evidence>
<feature type="transmembrane region" description="Helical" evidence="6">
    <location>
        <begin position="42"/>
        <end position="62"/>
    </location>
</feature>
<proteinExistence type="predicted"/>
<dbReference type="PANTHER" id="PTHR43124:SF3">
    <property type="entry name" value="CHLORAMPHENICOL EFFLUX PUMP RV0191"/>
    <property type="match status" value="1"/>
</dbReference>
<evidence type="ECO:0000313" key="9">
    <source>
        <dbReference type="Proteomes" id="UP000830729"/>
    </source>
</evidence>
<dbReference type="EMBL" id="CP096661">
    <property type="protein sequence ID" value="UPV76732.1"/>
    <property type="molecule type" value="Genomic_DNA"/>
</dbReference>
<dbReference type="PANTHER" id="PTHR43124">
    <property type="entry name" value="PURINE EFFLUX PUMP PBUE"/>
    <property type="match status" value="1"/>
</dbReference>
<feature type="transmembrane region" description="Helical" evidence="6">
    <location>
        <begin position="369"/>
        <end position="389"/>
    </location>
</feature>
<evidence type="ECO:0000313" key="8">
    <source>
        <dbReference type="EMBL" id="UPV76732.1"/>
    </source>
</evidence>
<keyword evidence="2" id="KW-1003">Cell membrane</keyword>
<dbReference type="Proteomes" id="UP000830729">
    <property type="component" value="Plasmid unnamed2"/>
</dbReference>
<name>A0A8U0I007_9EURY</name>
<feature type="transmembrane region" description="Helical" evidence="6">
    <location>
        <begin position="98"/>
        <end position="120"/>
    </location>
</feature>
<dbReference type="InterPro" id="IPR011701">
    <property type="entry name" value="MFS"/>
</dbReference>
<evidence type="ECO:0000256" key="4">
    <source>
        <dbReference type="ARBA" id="ARBA00022989"/>
    </source>
</evidence>
<feature type="transmembrane region" description="Helical" evidence="6">
    <location>
        <begin position="74"/>
        <end position="92"/>
    </location>
</feature>
<dbReference type="GO" id="GO:0005886">
    <property type="term" value="C:plasma membrane"/>
    <property type="evidence" value="ECO:0007669"/>
    <property type="project" value="UniProtKB-SubCell"/>
</dbReference>
<feature type="transmembrane region" description="Helical" evidence="6">
    <location>
        <begin position="162"/>
        <end position="183"/>
    </location>
</feature>
<feature type="transmembrane region" description="Helical" evidence="6">
    <location>
        <begin position="275"/>
        <end position="291"/>
    </location>
</feature>
<keyword evidence="8" id="KW-0614">Plasmid</keyword>
<comment type="subcellular location">
    <subcellularLocation>
        <location evidence="1">Cell membrane</location>
        <topology evidence="1">Multi-pass membrane protein</topology>
    </subcellularLocation>
</comment>
<dbReference type="Pfam" id="PF07690">
    <property type="entry name" value="MFS_1"/>
    <property type="match status" value="1"/>
</dbReference>
<feature type="transmembrane region" description="Helical" evidence="6">
    <location>
        <begin position="303"/>
        <end position="322"/>
    </location>
</feature>
<dbReference type="SUPFAM" id="SSF103473">
    <property type="entry name" value="MFS general substrate transporter"/>
    <property type="match status" value="1"/>
</dbReference>
<organism evidence="8 9">
    <name type="scientific">Halorussus limi</name>
    <dbReference type="NCBI Taxonomy" id="2938695"/>
    <lineage>
        <taxon>Archaea</taxon>
        <taxon>Methanobacteriati</taxon>
        <taxon>Methanobacteriota</taxon>
        <taxon>Stenosarchaea group</taxon>
        <taxon>Halobacteria</taxon>
        <taxon>Halobacteriales</taxon>
        <taxon>Haladaptataceae</taxon>
        <taxon>Halorussus</taxon>
    </lineage>
</organism>
<dbReference type="InterPro" id="IPR036259">
    <property type="entry name" value="MFS_trans_sf"/>
</dbReference>
<geneLocation type="plasmid" evidence="8 9">
    <name>unnamed2</name>
</geneLocation>
<feature type="transmembrane region" description="Helical" evidence="6">
    <location>
        <begin position="7"/>
        <end position="30"/>
    </location>
</feature>
<dbReference type="KEGG" id="halx:M0R89_21295"/>
<reference evidence="8 9" key="1">
    <citation type="submission" date="2022-04" db="EMBL/GenBank/DDBJ databases">
        <title>Diverse halophilic archaea isolated from saline environments.</title>
        <authorList>
            <person name="Cui H.-L."/>
        </authorList>
    </citation>
    <scope>NUCLEOTIDE SEQUENCE [LARGE SCALE GENOMIC DNA]</scope>
    <source>
        <strain evidence="8 9">XZYJT49</strain>
        <plasmid evidence="8 9">unnamed2</plasmid>
    </source>
</reference>
<evidence type="ECO:0000256" key="3">
    <source>
        <dbReference type="ARBA" id="ARBA00022692"/>
    </source>
</evidence>
<dbReference type="RefSeq" id="WP_248652765.1">
    <property type="nucleotide sequence ID" value="NZ_CP096661.1"/>
</dbReference>
<keyword evidence="3 6" id="KW-0812">Transmembrane</keyword>
<feature type="transmembrane region" description="Helical" evidence="6">
    <location>
        <begin position="395"/>
        <end position="415"/>
    </location>
</feature>
<evidence type="ECO:0000256" key="1">
    <source>
        <dbReference type="ARBA" id="ARBA00004651"/>
    </source>
</evidence>
<evidence type="ECO:0000256" key="6">
    <source>
        <dbReference type="SAM" id="Phobius"/>
    </source>
</evidence>
<dbReference type="GO" id="GO:0022857">
    <property type="term" value="F:transmembrane transporter activity"/>
    <property type="evidence" value="ECO:0007669"/>
    <property type="project" value="InterPro"/>
</dbReference>
<evidence type="ECO:0000259" key="7">
    <source>
        <dbReference type="PROSITE" id="PS50850"/>
    </source>
</evidence>
<keyword evidence="5 6" id="KW-0472">Membrane</keyword>
<keyword evidence="4 6" id="KW-1133">Transmembrane helix</keyword>
<dbReference type="InterPro" id="IPR020846">
    <property type="entry name" value="MFS_dom"/>
</dbReference>
<evidence type="ECO:0000256" key="2">
    <source>
        <dbReference type="ARBA" id="ARBA00022475"/>
    </source>
</evidence>
<dbReference type="GeneID" id="72187792"/>
<keyword evidence="9" id="KW-1185">Reference proteome</keyword>
<feature type="domain" description="Major facilitator superfamily (MFS) profile" evidence="7">
    <location>
        <begin position="1"/>
        <end position="416"/>
    </location>
</feature>
<accession>A0A8U0I007</accession>
<feature type="transmembrane region" description="Helical" evidence="6">
    <location>
        <begin position="225"/>
        <end position="243"/>
    </location>
</feature>
<dbReference type="InterPro" id="IPR050189">
    <property type="entry name" value="MFS_Efflux_Transporters"/>
</dbReference>
<feature type="transmembrane region" description="Helical" evidence="6">
    <location>
        <begin position="328"/>
        <end position="348"/>
    </location>
</feature>
<feature type="transmembrane region" description="Helical" evidence="6">
    <location>
        <begin position="132"/>
        <end position="156"/>
    </location>
</feature>
<dbReference type="PROSITE" id="PS50850">
    <property type="entry name" value="MFS"/>
    <property type="match status" value="1"/>
</dbReference>